<dbReference type="EMBL" id="BQOL01000001">
    <property type="protein sequence ID" value="GKI18165.1"/>
    <property type="molecule type" value="Genomic_DNA"/>
</dbReference>
<dbReference type="AlphaFoldDB" id="A0AA37KLJ4"/>
<evidence type="ECO:0000313" key="2">
    <source>
        <dbReference type="EMBL" id="GKI18165.1"/>
    </source>
</evidence>
<comment type="caution">
    <text evidence="2">The sequence shown here is derived from an EMBL/GenBank/DDBJ whole genome shotgun (WGS) entry which is preliminary data.</text>
</comment>
<sequence length="68" mass="7669">MNNFGGRSRVNDGTGVNGEERVEPRAAGRNRERGRKGAQEGMGRRCRMRREGIGWSGMECRVAWSEDE</sequence>
<evidence type="ECO:0000256" key="1">
    <source>
        <dbReference type="SAM" id="MobiDB-lite"/>
    </source>
</evidence>
<feature type="region of interest" description="Disordered" evidence="1">
    <location>
        <begin position="1"/>
        <end position="45"/>
    </location>
</feature>
<accession>A0AA37KLJ4</accession>
<dbReference type="Proteomes" id="UP001055105">
    <property type="component" value="Unassembled WGS sequence"/>
</dbReference>
<feature type="compositionally biased region" description="Basic and acidic residues" evidence="1">
    <location>
        <begin position="18"/>
        <end position="38"/>
    </location>
</feature>
<name>A0AA37KLJ4_9BACT</name>
<proteinExistence type="predicted"/>
<organism evidence="2 3">
    <name type="scientific">Alistipes finegoldii</name>
    <dbReference type="NCBI Taxonomy" id="214856"/>
    <lineage>
        <taxon>Bacteria</taxon>
        <taxon>Pseudomonadati</taxon>
        <taxon>Bacteroidota</taxon>
        <taxon>Bacteroidia</taxon>
        <taxon>Bacteroidales</taxon>
        <taxon>Rikenellaceae</taxon>
        <taxon>Alistipes</taxon>
    </lineage>
</organism>
<protein>
    <submittedName>
        <fullName evidence="2">Uncharacterized protein</fullName>
    </submittedName>
</protein>
<reference evidence="2" key="1">
    <citation type="submission" date="2022-01" db="EMBL/GenBank/DDBJ databases">
        <title>Novel bile acid biosynthetic pathways are enriched in the microbiome of centenarians.</title>
        <authorList>
            <person name="Sato Y."/>
            <person name="Atarashi K."/>
            <person name="Plichta R.D."/>
            <person name="Arai Y."/>
            <person name="Sasajima S."/>
            <person name="Kearney M.S."/>
            <person name="Suda W."/>
            <person name="Takeshita K."/>
            <person name="Sasaki T."/>
            <person name="Okamoto S."/>
            <person name="Skelly N.A."/>
            <person name="Okamura Y."/>
            <person name="Vlamakis H."/>
            <person name="Li Y."/>
            <person name="Tanoue T."/>
            <person name="Takei H."/>
            <person name="Nittono H."/>
            <person name="Narushima S."/>
            <person name="Irie J."/>
            <person name="Itoh H."/>
            <person name="Moriya K."/>
            <person name="Sugiura Y."/>
            <person name="Suematsu M."/>
            <person name="Moritoki N."/>
            <person name="Shibata S."/>
            <person name="Littman R.D."/>
            <person name="Fischbach A.M."/>
            <person name="Uwamino Y."/>
            <person name="Inoue T."/>
            <person name="Honda A."/>
            <person name="Hattori M."/>
            <person name="Murai T."/>
            <person name="Xavier J.R."/>
            <person name="Hirose N."/>
            <person name="Honda K."/>
        </authorList>
    </citation>
    <scope>NUCLEOTIDE SEQUENCE</scope>
    <source>
        <strain evidence="2">CE91-St16</strain>
    </source>
</reference>
<evidence type="ECO:0000313" key="3">
    <source>
        <dbReference type="Proteomes" id="UP001055105"/>
    </source>
</evidence>
<gene>
    <name evidence="2" type="ORF">CE91St16_10730</name>
</gene>